<evidence type="ECO:0000259" key="2">
    <source>
        <dbReference type="PROSITE" id="PS50994"/>
    </source>
</evidence>
<dbReference type="EMBL" id="CACVKT020003131">
    <property type="protein sequence ID" value="CAC5381859.1"/>
    <property type="molecule type" value="Genomic_DNA"/>
</dbReference>
<accession>A0A6J8BGT3</accession>
<dbReference type="InterPro" id="IPR050951">
    <property type="entry name" value="Retrovirus_Pol_polyprotein"/>
</dbReference>
<dbReference type="GO" id="GO:0003676">
    <property type="term" value="F:nucleic acid binding"/>
    <property type="evidence" value="ECO:0007669"/>
    <property type="project" value="InterPro"/>
</dbReference>
<sequence>MATCPHSWGEYAGESKYNRGRGSSHVYRKCVEDITRLGMDARNCAVLDSACSTVCGQLWMRSYVDSLSGTDKAKIFKEDGNKVFRFGGGTRLKSIESIVCQQLSRAMKKAGVKMDLENDTAEIFGQHISLNLTSSGHYCIPTDKTEEIPVAGKKTTGVIEKMMTNWIGIFGVMGTILTDNGGEFSSDEMREVASILNVKVYTTAGESPFQNGLCERVHAITDTMLMKLEADYRQVNDQSLLCWANMARNALQMWNGFSSHQLVFGLNPNLPNILKDTLPALEGRTSSEEFAKHLNILHDSRKAYIQSESDERIRRALRGKIRASEQIFDHGDSVFNLEGKDRWLGPGKVVFQDGKVIFVRHGGVFVRVSPNRLTKTKDINFQEQNDNIETPDTNETGNHETRYTNKNNEVSRVEKKDCFSELLSTSKERIPQMENIQAKIIPNLKENDKIQYKLPNSNTWTKATVLSKSRKNNRKNKHWYNVQDDIDEDKKSVDLDKVEWGKGHR</sequence>
<proteinExistence type="predicted"/>
<feature type="compositionally biased region" description="Basic and acidic residues" evidence="1">
    <location>
        <begin position="397"/>
        <end position="409"/>
    </location>
</feature>
<dbReference type="Proteomes" id="UP000507470">
    <property type="component" value="Unassembled WGS sequence"/>
</dbReference>
<dbReference type="PANTHER" id="PTHR37984">
    <property type="entry name" value="PROTEIN CBG26694"/>
    <property type="match status" value="1"/>
</dbReference>
<dbReference type="Gene3D" id="3.30.420.10">
    <property type="entry name" value="Ribonuclease H-like superfamily/Ribonuclease H"/>
    <property type="match status" value="1"/>
</dbReference>
<name>A0A6J8BGT3_MYTCO</name>
<keyword evidence="4" id="KW-1185">Reference proteome</keyword>
<gene>
    <name evidence="3" type="ORF">MCOR_17721</name>
</gene>
<organism evidence="3 4">
    <name type="scientific">Mytilus coruscus</name>
    <name type="common">Sea mussel</name>
    <dbReference type="NCBI Taxonomy" id="42192"/>
    <lineage>
        <taxon>Eukaryota</taxon>
        <taxon>Metazoa</taxon>
        <taxon>Spiralia</taxon>
        <taxon>Lophotrochozoa</taxon>
        <taxon>Mollusca</taxon>
        <taxon>Bivalvia</taxon>
        <taxon>Autobranchia</taxon>
        <taxon>Pteriomorphia</taxon>
        <taxon>Mytilida</taxon>
        <taxon>Mytiloidea</taxon>
        <taxon>Mytilidae</taxon>
        <taxon>Mytilinae</taxon>
        <taxon>Mytilus</taxon>
    </lineage>
</organism>
<feature type="domain" description="Integrase catalytic" evidence="2">
    <location>
        <begin position="149"/>
        <end position="276"/>
    </location>
</feature>
<evidence type="ECO:0000256" key="1">
    <source>
        <dbReference type="SAM" id="MobiDB-lite"/>
    </source>
</evidence>
<dbReference type="InterPro" id="IPR036397">
    <property type="entry name" value="RNaseH_sf"/>
</dbReference>
<evidence type="ECO:0000313" key="4">
    <source>
        <dbReference type="Proteomes" id="UP000507470"/>
    </source>
</evidence>
<evidence type="ECO:0000313" key="3">
    <source>
        <dbReference type="EMBL" id="CAC5381859.1"/>
    </source>
</evidence>
<feature type="compositionally biased region" description="Polar residues" evidence="1">
    <location>
        <begin position="384"/>
        <end position="396"/>
    </location>
</feature>
<dbReference type="InterPro" id="IPR012337">
    <property type="entry name" value="RNaseH-like_sf"/>
</dbReference>
<dbReference type="GO" id="GO:0015074">
    <property type="term" value="P:DNA integration"/>
    <property type="evidence" value="ECO:0007669"/>
    <property type="project" value="InterPro"/>
</dbReference>
<dbReference type="InterPro" id="IPR001584">
    <property type="entry name" value="Integrase_cat-core"/>
</dbReference>
<reference evidence="3 4" key="1">
    <citation type="submission" date="2020-06" db="EMBL/GenBank/DDBJ databases">
        <authorList>
            <person name="Li R."/>
            <person name="Bekaert M."/>
        </authorList>
    </citation>
    <scope>NUCLEOTIDE SEQUENCE [LARGE SCALE GENOMIC DNA]</scope>
    <source>
        <strain evidence="4">wild</strain>
    </source>
</reference>
<feature type="region of interest" description="Disordered" evidence="1">
    <location>
        <begin position="384"/>
        <end position="409"/>
    </location>
</feature>
<dbReference type="PANTHER" id="PTHR37984:SF5">
    <property type="entry name" value="PROTEIN NYNRIN-LIKE"/>
    <property type="match status" value="1"/>
</dbReference>
<dbReference type="OrthoDB" id="420905at2759"/>
<dbReference type="PROSITE" id="PS50994">
    <property type="entry name" value="INTEGRASE"/>
    <property type="match status" value="1"/>
</dbReference>
<dbReference type="AlphaFoldDB" id="A0A6J8BGT3"/>
<dbReference type="SUPFAM" id="SSF53098">
    <property type="entry name" value="Ribonuclease H-like"/>
    <property type="match status" value="1"/>
</dbReference>
<protein>
    <recommendedName>
        <fullName evidence="2">Integrase catalytic domain-containing protein</fullName>
    </recommendedName>
</protein>